<dbReference type="VEuPathDB" id="FungiDB:ATEG_02555"/>
<name>Q0CUS9_ASPTN</name>
<feature type="compositionally biased region" description="Basic and acidic residues" evidence="1">
    <location>
        <begin position="19"/>
        <end position="35"/>
    </location>
</feature>
<dbReference type="Proteomes" id="UP000007963">
    <property type="component" value="Unassembled WGS sequence"/>
</dbReference>
<organism evidence="2 3">
    <name type="scientific">Aspergillus terreus (strain NIH 2624 / FGSC A1156)</name>
    <dbReference type="NCBI Taxonomy" id="341663"/>
    <lineage>
        <taxon>Eukaryota</taxon>
        <taxon>Fungi</taxon>
        <taxon>Dikarya</taxon>
        <taxon>Ascomycota</taxon>
        <taxon>Pezizomycotina</taxon>
        <taxon>Eurotiomycetes</taxon>
        <taxon>Eurotiomycetidae</taxon>
        <taxon>Eurotiales</taxon>
        <taxon>Aspergillaceae</taxon>
        <taxon>Aspergillus</taxon>
        <taxon>Aspergillus subgen. Circumdati</taxon>
    </lineage>
</organism>
<dbReference type="OrthoDB" id="5412936at2759"/>
<gene>
    <name evidence="2" type="ORF">ATEG_02555</name>
</gene>
<proteinExistence type="predicted"/>
<dbReference type="HOGENOM" id="CLU_595967_0_0_1"/>
<dbReference type="STRING" id="341663.Q0CUS9"/>
<protein>
    <submittedName>
        <fullName evidence="2">Uncharacterized protein</fullName>
    </submittedName>
</protein>
<evidence type="ECO:0000256" key="1">
    <source>
        <dbReference type="SAM" id="MobiDB-lite"/>
    </source>
</evidence>
<evidence type="ECO:0000313" key="2">
    <source>
        <dbReference type="EMBL" id="EAU37517.1"/>
    </source>
</evidence>
<feature type="region of interest" description="Disordered" evidence="1">
    <location>
        <begin position="19"/>
        <end position="52"/>
    </location>
</feature>
<sequence>MGILNASVASAGNVAKWVRDEATDDETSKRNDRQRRNNVVMGATPSPNLPNLGPVDRSKILKHLLAKVKSKYGERLREIGRDPTNLKECGVYLHILWRKEQPGIFWLYVGQAVVLCIRIETHNDPYRRRRNPCLHYHIWDLDDNMESVFVSLATHKQPSTPEEQLILNIQEMWMCLVFQTLTPVQLDDYLPEGVQKLWSGNHLNVALPLWQGFTGDKDSVRDATGGRHAFQQYLRSEDPIVREWAENTRDAFNDIRNSPDPVLRNYYREILLERHAKARKTLEDKKTENLKKYLSEAETTVHLYHDGQMATISCGMFQFTLPRSLKLDPKEGDVVSCRFHLAERPHPNPYAKKAEPRDPASRLAVSIRGRDRHGAFDVWLSTGGLQNVKKMNSLVDVLEGYTLEESRSFERRWYVHRETVERTHVYT</sequence>
<reference evidence="3" key="1">
    <citation type="submission" date="2005-09" db="EMBL/GenBank/DDBJ databases">
        <title>Annotation of the Aspergillus terreus NIH2624 genome.</title>
        <authorList>
            <person name="Birren B.W."/>
            <person name="Lander E.S."/>
            <person name="Galagan J.E."/>
            <person name="Nusbaum C."/>
            <person name="Devon K."/>
            <person name="Henn M."/>
            <person name="Ma L.-J."/>
            <person name="Jaffe D.B."/>
            <person name="Butler J."/>
            <person name="Alvarez P."/>
            <person name="Gnerre S."/>
            <person name="Grabherr M."/>
            <person name="Kleber M."/>
            <person name="Mauceli E.W."/>
            <person name="Brockman W."/>
            <person name="Rounsley S."/>
            <person name="Young S.K."/>
            <person name="LaButti K."/>
            <person name="Pushparaj V."/>
            <person name="DeCaprio D."/>
            <person name="Crawford M."/>
            <person name="Koehrsen M."/>
            <person name="Engels R."/>
            <person name="Montgomery P."/>
            <person name="Pearson M."/>
            <person name="Howarth C."/>
            <person name="Larson L."/>
            <person name="Luoma S."/>
            <person name="White J."/>
            <person name="Alvarado L."/>
            <person name="Kodira C.D."/>
            <person name="Zeng Q."/>
            <person name="Oleary S."/>
            <person name="Yandava C."/>
            <person name="Denning D.W."/>
            <person name="Nierman W.C."/>
            <person name="Milne T."/>
            <person name="Madden K."/>
        </authorList>
    </citation>
    <scope>NUCLEOTIDE SEQUENCE [LARGE SCALE GENOMIC DNA]</scope>
    <source>
        <strain evidence="3">NIH 2624 / FGSC A1156</strain>
    </source>
</reference>
<dbReference type="OMA" id="LNIQEMW"/>
<dbReference type="EMBL" id="CH476596">
    <property type="protein sequence ID" value="EAU37517.1"/>
    <property type="molecule type" value="Genomic_DNA"/>
</dbReference>
<evidence type="ECO:0000313" key="3">
    <source>
        <dbReference type="Proteomes" id="UP000007963"/>
    </source>
</evidence>
<dbReference type="AlphaFoldDB" id="Q0CUS9"/>
<dbReference type="GeneID" id="4316682"/>
<dbReference type="RefSeq" id="XP_001211733.1">
    <property type="nucleotide sequence ID" value="XM_001211733.1"/>
</dbReference>
<accession>Q0CUS9</accession>